<dbReference type="Proteomes" id="UP000479526">
    <property type="component" value="Unassembled WGS sequence"/>
</dbReference>
<feature type="compositionally biased region" description="Basic residues" evidence="1">
    <location>
        <begin position="1"/>
        <end position="10"/>
    </location>
</feature>
<evidence type="ECO:0000313" key="2">
    <source>
        <dbReference type="EMBL" id="NAS21685.1"/>
    </source>
</evidence>
<name>A0A7C9J1P1_9ACTN</name>
<accession>A0A7C9J1P1</accession>
<gene>
    <name evidence="2" type="ORF">GT755_08300</name>
</gene>
<reference evidence="2 3" key="1">
    <citation type="submission" date="2020-01" db="EMBL/GenBank/DDBJ databases">
        <title>Herbidospora sp. NEAU-GS84 nov., a novel actinomycete isolated from soil.</title>
        <authorList>
            <person name="Han L."/>
        </authorList>
    </citation>
    <scope>NUCLEOTIDE SEQUENCE [LARGE SCALE GENOMIC DNA]</scope>
    <source>
        <strain evidence="2 3">NEAU-GS84</strain>
    </source>
</reference>
<evidence type="ECO:0000256" key="1">
    <source>
        <dbReference type="SAM" id="MobiDB-lite"/>
    </source>
</evidence>
<feature type="region of interest" description="Disordered" evidence="1">
    <location>
        <begin position="1"/>
        <end position="44"/>
    </location>
</feature>
<keyword evidence="3" id="KW-1185">Reference proteome</keyword>
<proteinExistence type="predicted"/>
<evidence type="ECO:0000313" key="3">
    <source>
        <dbReference type="Proteomes" id="UP000479526"/>
    </source>
</evidence>
<dbReference type="RefSeq" id="WP_161479101.1">
    <property type="nucleotide sequence ID" value="NZ_WXEW01000002.1"/>
</dbReference>
<comment type="caution">
    <text evidence="2">The sequence shown here is derived from an EMBL/GenBank/DDBJ whole genome shotgun (WGS) entry which is preliminary data.</text>
</comment>
<dbReference type="AlphaFoldDB" id="A0A7C9J1P1"/>
<sequence length="93" mass="9671">MTLANRHRVRVTSSGTTARTRGEAPEADRNHGTTTLAGRDRSRLTTPAEAPAVVHEFADALPAGPVANAARRVVVAVTDGSWQVEPSGGVNDG</sequence>
<feature type="compositionally biased region" description="Basic and acidic residues" evidence="1">
    <location>
        <begin position="20"/>
        <end position="31"/>
    </location>
</feature>
<protein>
    <submittedName>
        <fullName evidence="2">Uncharacterized protein</fullName>
    </submittedName>
</protein>
<dbReference type="EMBL" id="WXEW01000002">
    <property type="protein sequence ID" value="NAS21685.1"/>
    <property type="molecule type" value="Genomic_DNA"/>
</dbReference>
<organism evidence="2 3">
    <name type="scientific">Herbidospora solisilvae</name>
    <dbReference type="NCBI Taxonomy" id="2696284"/>
    <lineage>
        <taxon>Bacteria</taxon>
        <taxon>Bacillati</taxon>
        <taxon>Actinomycetota</taxon>
        <taxon>Actinomycetes</taxon>
        <taxon>Streptosporangiales</taxon>
        <taxon>Streptosporangiaceae</taxon>
        <taxon>Herbidospora</taxon>
    </lineage>
</organism>